<feature type="signal peptide" evidence="6">
    <location>
        <begin position="1"/>
        <end position="19"/>
    </location>
</feature>
<dbReference type="GO" id="GO:0004106">
    <property type="term" value="F:chorismate mutase activity"/>
    <property type="evidence" value="ECO:0007669"/>
    <property type="project" value="UniProtKB-EC"/>
</dbReference>
<evidence type="ECO:0000256" key="2">
    <source>
        <dbReference type="ARBA" id="ARBA00012404"/>
    </source>
</evidence>
<evidence type="ECO:0000313" key="9">
    <source>
        <dbReference type="EMBL" id="WNS36442.1"/>
    </source>
</evidence>
<feature type="chain" id="PRO_5041729290" description="Chorismate mutase" evidence="6">
    <location>
        <begin position="20"/>
        <end position="180"/>
    </location>
</feature>
<dbReference type="PIRSF" id="PIRSF026640">
    <property type="entry name" value="Peripl_chor_mut"/>
    <property type="match status" value="1"/>
</dbReference>
<dbReference type="PANTHER" id="PTHR38041">
    <property type="entry name" value="CHORISMATE MUTASE"/>
    <property type="match status" value="1"/>
</dbReference>
<evidence type="ECO:0000259" key="7">
    <source>
        <dbReference type="PROSITE" id="PS51168"/>
    </source>
</evidence>
<dbReference type="Proteomes" id="UP001577381">
    <property type="component" value="Unassembled WGS sequence"/>
</dbReference>
<evidence type="ECO:0000313" key="8">
    <source>
        <dbReference type="EMBL" id="MFB4719221.1"/>
    </source>
</evidence>
<evidence type="ECO:0000256" key="6">
    <source>
        <dbReference type="SAM" id="SignalP"/>
    </source>
</evidence>
<evidence type="ECO:0000256" key="5">
    <source>
        <dbReference type="PIRNR" id="PIRNR026640"/>
    </source>
</evidence>
<keyword evidence="4 5" id="KW-0413">Isomerase</keyword>
<dbReference type="Pfam" id="PF01817">
    <property type="entry name" value="CM_2"/>
    <property type="match status" value="1"/>
</dbReference>
<dbReference type="EMBL" id="JBHGSI010000002">
    <property type="protein sequence ID" value="MFB4719221.1"/>
    <property type="molecule type" value="Genomic_DNA"/>
</dbReference>
<comment type="catalytic activity">
    <reaction evidence="5">
        <text>chorismate = prephenate</text>
        <dbReference type="Rhea" id="RHEA:13897"/>
        <dbReference type="ChEBI" id="CHEBI:29748"/>
        <dbReference type="ChEBI" id="CHEBI:29934"/>
        <dbReference type="EC" id="5.4.99.5"/>
    </reaction>
</comment>
<dbReference type="GO" id="GO:0046417">
    <property type="term" value="P:chorismate metabolic process"/>
    <property type="evidence" value="ECO:0007669"/>
    <property type="project" value="InterPro"/>
</dbReference>
<sequence>MRYLAIVFTSFFMCGSSLAASVTATSIPDLADAINQRFEVMKDVAGYKLANGLPVEDLPREEKVLRQTQYFADEARLDPLSIEGFIHAQMMVSKAVQYRYLDRWRIKPENNWQPKSLQTVREQILKLDSRILDLISQQLLVGGGFSHAQTEALRQELDGKQISEWEKTVLIDYLVRIKRQ</sequence>
<comment type="function">
    <text evidence="5">Catalyzes the Claisen rearrangement of chorismate to prephenate.</text>
</comment>
<dbReference type="EMBL" id="CP135253">
    <property type="protein sequence ID" value="WNS36442.1"/>
    <property type="molecule type" value="Genomic_DNA"/>
</dbReference>
<dbReference type="Gene3D" id="1.20.59.10">
    <property type="entry name" value="Chorismate mutase"/>
    <property type="match status" value="1"/>
</dbReference>
<protein>
    <recommendedName>
        <fullName evidence="2 5">Chorismate mutase</fullName>
        <ecNumber evidence="2 5">5.4.99.5</ecNumber>
    </recommendedName>
</protein>
<gene>
    <name evidence="8" type="ORF">ACE3KR_10030</name>
    <name evidence="9" type="ORF">RQP59_15250</name>
</gene>
<dbReference type="InterPro" id="IPR036979">
    <property type="entry name" value="CM_dom_sf"/>
</dbReference>
<comment type="pathway">
    <text evidence="1 5">Metabolic intermediate biosynthesis; prephenate biosynthesis; prephenate from chorismate: step 1/1.</text>
</comment>
<dbReference type="NCBIfam" id="NF005965">
    <property type="entry name" value="PRK08055.1"/>
    <property type="match status" value="1"/>
</dbReference>
<evidence type="ECO:0000256" key="3">
    <source>
        <dbReference type="ARBA" id="ARBA00022729"/>
    </source>
</evidence>
<keyword evidence="3 6" id="KW-0732">Signal</keyword>
<feature type="domain" description="Chorismate mutase" evidence="7">
    <location>
        <begin position="9"/>
        <end position="101"/>
    </location>
</feature>
<dbReference type="InterPro" id="IPR002701">
    <property type="entry name" value="CM_II_prokaryot"/>
</dbReference>
<evidence type="ECO:0000256" key="1">
    <source>
        <dbReference type="ARBA" id="ARBA00004817"/>
    </source>
</evidence>
<dbReference type="InterPro" id="IPR008240">
    <property type="entry name" value="Chorismate_mutase_periplasmic"/>
</dbReference>
<reference evidence="8 10" key="2">
    <citation type="submission" date="2024-09" db="EMBL/GenBank/DDBJ databases">
        <title>Molecular characterization of Carbapenemase-producing Enterobacter cloacae Complex from Infections in Argentina.</title>
        <authorList>
            <person name="De Mendieta J.M."/>
            <person name="Gomez S."/>
        </authorList>
    </citation>
    <scope>NUCLEOTIDE SEQUENCE [LARGE SCALE GENOMIC DNA]</scope>
    <source>
        <strain evidence="8 10">M23267</strain>
    </source>
</reference>
<proteinExistence type="predicted"/>
<dbReference type="NCBIfam" id="TIGR01806">
    <property type="entry name" value="CM_mono2"/>
    <property type="match status" value="1"/>
</dbReference>
<dbReference type="SMART" id="SM00830">
    <property type="entry name" value="CM_2"/>
    <property type="match status" value="1"/>
</dbReference>
<evidence type="ECO:0000313" key="10">
    <source>
        <dbReference type="Proteomes" id="UP001577381"/>
    </source>
</evidence>
<dbReference type="PANTHER" id="PTHR38041:SF2">
    <property type="entry name" value="SECRETED CHORISMATE MUTASE"/>
    <property type="match status" value="1"/>
</dbReference>
<dbReference type="KEGG" id="echu:RQP59_15250"/>
<dbReference type="InterPro" id="IPR036263">
    <property type="entry name" value="Chorismate_II_sf"/>
</dbReference>
<dbReference type="InterPro" id="IPR051331">
    <property type="entry name" value="Chorismate_mutase-related"/>
</dbReference>
<name>A0AA96RSB1_9ENTR</name>
<dbReference type="PROSITE" id="PS51168">
    <property type="entry name" value="CHORISMATE_MUT_2"/>
    <property type="match status" value="1"/>
</dbReference>
<keyword evidence="10" id="KW-1185">Reference proteome</keyword>
<reference evidence="9" key="1">
    <citation type="submission" date="2023-09" db="EMBL/GenBank/DDBJ databases">
        <title>Coexistence of blaNDM-1 and blaKPC-2 in Enterobacter chuandaensis.</title>
        <authorList>
            <person name="Chen R."/>
        </authorList>
    </citation>
    <scope>NUCLEOTIDE SEQUENCE</scope>
    <source>
        <strain evidence="9">FAHZZU5885</strain>
    </source>
</reference>
<dbReference type="GO" id="GO:0009697">
    <property type="term" value="P:salicylic acid biosynthetic process"/>
    <property type="evidence" value="ECO:0007669"/>
    <property type="project" value="TreeGrafter"/>
</dbReference>
<dbReference type="AlphaFoldDB" id="A0AA96RSB1"/>
<dbReference type="EC" id="5.4.99.5" evidence="2 5"/>
<evidence type="ECO:0000256" key="4">
    <source>
        <dbReference type="ARBA" id="ARBA00023235"/>
    </source>
</evidence>
<accession>A0AA96RSB1</accession>
<organism evidence="9">
    <name type="scientific">Enterobacter chuandaensis</name>
    <dbReference type="NCBI Taxonomy" id="2497875"/>
    <lineage>
        <taxon>Bacteria</taxon>
        <taxon>Pseudomonadati</taxon>
        <taxon>Pseudomonadota</taxon>
        <taxon>Gammaproteobacteria</taxon>
        <taxon>Enterobacterales</taxon>
        <taxon>Enterobacteriaceae</taxon>
        <taxon>Enterobacter</taxon>
        <taxon>Enterobacter cloacae complex</taxon>
    </lineage>
</organism>
<dbReference type="SUPFAM" id="SSF48600">
    <property type="entry name" value="Chorismate mutase II"/>
    <property type="match status" value="1"/>
</dbReference>
<dbReference type="RefSeq" id="WP_265194530.1">
    <property type="nucleotide sequence ID" value="NZ_CP135253.1"/>
</dbReference>